<keyword evidence="1 3" id="KW-0808">Transferase</keyword>
<organism evidence="5 6">
    <name type="scientific">Pseudidiomarina sediminum</name>
    <dbReference type="NCBI Taxonomy" id="431675"/>
    <lineage>
        <taxon>Bacteria</taxon>
        <taxon>Pseudomonadati</taxon>
        <taxon>Pseudomonadota</taxon>
        <taxon>Gammaproteobacteria</taxon>
        <taxon>Alteromonadales</taxon>
        <taxon>Idiomarinaceae</taxon>
        <taxon>Pseudidiomarina</taxon>
    </lineage>
</organism>
<dbReference type="Proteomes" id="UP000287022">
    <property type="component" value="Unassembled WGS sequence"/>
</dbReference>
<evidence type="ECO:0000256" key="2">
    <source>
        <dbReference type="ARBA" id="ARBA00022737"/>
    </source>
</evidence>
<comment type="caution">
    <text evidence="5">The sequence shown here is derived from an EMBL/GenBank/DDBJ whole genome shotgun (WGS) entry which is preliminary data.</text>
</comment>
<dbReference type="InterPro" id="IPR001763">
    <property type="entry name" value="Rhodanese-like_dom"/>
</dbReference>
<dbReference type="PROSITE" id="PS00683">
    <property type="entry name" value="RHODANESE_2"/>
    <property type="match status" value="1"/>
</dbReference>
<evidence type="ECO:0000256" key="3">
    <source>
        <dbReference type="RuleBase" id="RU000507"/>
    </source>
</evidence>
<dbReference type="InterPro" id="IPR001307">
    <property type="entry name" value="Thiosulphate_STrfase_CS"/>
</dbReference>
<gene>
    <name evidence="5" type="ORF">CWI80_02520</name>
</gene>
<dbReference type="Pfam" id="PF00581">
    <property type="entry name" value="Rhodanese"/>
    <property type="match status" value="2"/>
</dbReference>
<feature type="domain" description="Rhodanese" evidence="4">
    <location>
        <begin position="178"/>
        <end position="293"/>
    </location>
</feature>
<dbReference type="CDD" id="cd01448">
    <property type="entry name" value="TST_Repeat_1"/>
    <property type="match status" value="1"/>
</dbReference>
<name>A0A432Z8L6_9GAMM</name>
<dbReference type="PANTHER" id="PTHR11364:SF27">
    <property type="entry name" value="SULFURTRANSFERASE"/>
    <property type="match status" value="1"/>
</dbReference>
<protein>
    <recommendedName>
        <fullName evidence="3">Sulfurtransferase</fullName>
    </recommendedName>
</protein>
<dbReference type="CDD" id="cd01449">
    <property type="entry name" value="TST_Repeat_2"/>
    <property type="match status" value="1"/>
</dbReference>
<sequence>MITFECNNERSATVAEPICVTTQWLAEHLDDPRVKVVDASMAKVVGREPLTYANPMVIPGAYDLALETQLTDNTAALPNSLPPASQVTTWLRQLGVQQEDHLVVYDNQGIYSAPRAWFLLQAMGLPRVSILDGGLPQWLAEGRPTLEHYAEAGQTGDVTAHWQADKVATWQQVYAALSQAEPVIIDARSAERFAGTKAEPRAGMRAGHMPGACNLPFAEVLEGHRFRSATALRDQFQQLLGRTNTDVRLLMTCGSGITACVLAVAAQLAGYAQVQVYDGSWSEWGGRSDLPCQTGV</sequence>
<dbReference type="SMART" id="SM00450">
    <property type="entry name" value="RHOD"/>
    <property type="match status" value="2"/>
</dbReference>
<dbReference type="Gene3D" id="3.40.250.10">
    <property type="entry name" value="Rhodanese-like domain"/>
    <property type="match status" value="2"/>
</dbReference>
<evidence type="ECO:0000256" key="1">
    <source>
        <dbReference type="ARBA" id="ARBA00022679"/>
    </source>
</evidence>
<accession>A0A432Z8L6</accession>
<dbReference type="PANTHER" id="PTHR11364">
    <property type="entry name" value="THIOSULFATE SULFERTANSFERASE"/>
    <property type="match status" value="1"/>
</dbReference>
<dbReference type="InterPro" id="IPR036873">
    <property type="entry name" value="Rhodanese-like_dom_sf"/>
</dbReference>
<reference evidence="6" key="1">
    <citation type="journal article" date="2018" name="Front. Microbiol.">
        <title>Genome-Based Analysis Reveals the Taxonomy and Diversity of the Family Idiomarinaceae.</title>
        <authorList>
            <person name="Liu Y."/>
            <person name="Lai Q."/>
            <person name="Shao Z."/>
        </authorList>
    </citation>
    <scope>NUCLEOTIDE SEQUENCE [LARGE SCALE GENOMIC DNA]</scope>
    <source>
        <strain evidence="6">c121</strain>
    </source>
</reference>
<evidence type="ECO:0000259" key="4">
    <source>
        <dbReference type="PROSITE" id="PS50206"/>
    </source>
</evidence>
<dbReference type="GO" id="GO:0004792">
    <property type="term" value="F:thiosulfate-cyanide sulfurtransferase activity"/>
    <property type="evidence" value="ECO:0007669"/>
    <property type="project" value="InterPro"/>
</dbReference>
<dbReference type="EMBL" id="PIQE01000001">
    <property type="protein sequence ID" value="RUO74245.1"/>
    <property type="molecule type" value="Genomic_DNA"/>
</dbReference>
<dbReference type="FunFam" id="3.40.250.10:FF:000001">
    <property type="entry name" value="Sulfurtransferase"/>
    <property type="match status" value="1"/>
</dbReference>
<dbReference type="STRING" id="1122124.GCA_000423165_00895"/>
<dbReference type="InterPro" id="IPR045078">
    <property type="entry name" value="TST/MPST-like"/>
</dbReference>
<evidence type="ECO:0000313" key="5">
    <source>
        <dbReference type="EMBL" id="RUO74245.1"/>
    </source>
</evidence>
<proteinExistence type="predicted"/>
<feature type="domain" description="Rhodanese" evidence="4">
    <location>
        <begin position="30"/>
        <end position="147"/>
    </location>
</feature>
<keyword evidence="6" id="KW-1185">Reference proteome</keyword>
<dbReference type="SUPFAM" id="SSF52821">
    <property type="entry name" value="Rhodanese/Cell cycle control phosphatase"/>
    <property type="match status" value="2"/>
</dbReference>
<dbReference type="AlphaFoldDB" id="A0A432Z8L6"/>
<evidence type="ECO:0000313" key="6">
    <source>
        <dbReference type="Proteomes" id="UP000287022"/>
    </source>
</evidence>
<dbReference type="PROSITE" id="PS50206">
    <property type="entry name" value="RHODANESE_3"/>
    <property type="match status" value="2"/>
</dbReference>
<keyword evidence="2" id="KW-0677">Repeat</keyword>